<dbReference type="Gene3D" id="1.10.357.10">
    <property type="entry name" value="Tetracycline Repressor, domain 2"/>
    <property type="match status" value="1"/>
</dbReference>
<name>A0A016QMF5_9DEIO</name>
<gene>
    <name evidence="1" type="ORF">DEIPH_ctg050orf0020</name>
</gene>
<evidence type="ECO:0000313" key="2">
    <source>
        <dbReference type="Proteomes" id="UP000020492"/>
    </source>
</evidence>
<evidence type="ECO:0000313" key="1">
    <source>
        <dbReference type="EMBL" id="EYB67171.1"/>
    </source>
</evidence>
<organism evidence="1 2">
    <name type="scientific">Deinococcus phoenicis</name>
    <dbReference type="NCBI Taxonomy" id="1476583"/>
    <lineage>
        <taxon>Bacteria</taxon>
        <taxon>Thermotogati</taxon>
        <taxon>Deinococcota</taxon>
        <taxon>Deinococci</taxon>
        <taxon>Deinococcales</taxon>
        <taxon>Deinococcaceae</taxon>
        <taxon>Deinococcus</taxon>
    </lineage>
</organism>
<dbReference type="PATRIC" id="fig|1476583.3.peg.2781"/>
<keyword evidence="2" id="KW-1185">Reference proteome</keyword>
<proteinExistence type="predicted"/>
<sequence length="175" mass="19419">MGFRLLRDEGEQALTLERLCAEMKLTRGSFYHHFGMMADYRQALLHGWQDDLTGAVIQQLPDGGSGVDSPKELGERVARLDHRLDLAFRVWSLRDPEVKAVMDEVDARRLAALTELHRQAGHPRAAELAQLEYASFIGSQALGWGQDRAALRGLHAQALGLLAQSLREPSPTPAL</sequence>
<dbReference type="InterPro" id="IPR009057">
    <property type="entry name" value="Homeodomain-like_sf"/>
</dbReference>
<dbReference type="SUPFAM" id="SSF46689">
    <property type="entry name" value="Homeodomain-like"/>
    <property type="match status" value="1"/>
</dbReference>
<dbReference type="eggNOG" id="COG1309">
    <property type="taxonomic scope" value="Bacteria"/>
</dbReference>
<dbReference type="Proteomes" id="UP000020492">
    <property type="component" value="Unassembled WGS sequence"/>
</dbReference>
<dbReference type="EMBL" id="JHAC01000048">
    <property type="protein sequence ID" value="EYB67171.1"/>
    <property type="molecule type" value="Genomic_DNA"/>
</dbReference>
<comment type="caution">
    <text evidence="1">The sequence shown here is derived from an EMBL/GenBank/DDBJ whole genome shotgun (WGS) entry which is preliminary data.</text>
</comment>
<reference evidence="1 2" key="1">
    <citation type="submission" date="2014-03" db="EMBL/GenBank/DDBJ databases">
        <title>Draft genome sequence of Deinococcus phoenicis 1P10ME.</title>
        <authorList>
            <person name="Stepanov V.G."/>
            <person name="Vaishampayan P."/>
            <person name="Venkateswaran K."/>
            <person name="Fox G.E."/>
        </authorList>
    </citation>
    <scope>NUCLEOTIDE SEQUENCE [LARGE SCALE GENOMIC DNA]</scope>
    <source>
        <strain evidence="1 2">1P10ME</strain>
    </source>
</reference>
<accession>A0A016QMF5</accession>
<dbReference type="AlphaFoldDB" id="A0A016QMF5"/>
<protein>
    <submittedName>
        <fullName evidence="1">Uncharacterized protein</fullName>
    </submittedName>
</protein>